<proteinExistence type="predicted"/>
<dbReference type="Proteomes" id="UP000002027">
    <property type="component" value="Chromosome 1"/>
</dbReference>
<dbReference type="SUPFAM" id="SSF48371">
    <property type="entry name" value="ARM repeat"/>
    <property type="match status" value="1"/>
</dbReference>
<dbReference type="KEGG" id="sti:Sthe_1225"/>
<sequence>MFSTISRTPQNDPSAARVIERLRAIGGGQRSASAVAELTDISRAAAVQVRAEWPQLPLDARRYLVRQMVDLAEENVELNFSRILRVALDDDDAEVRAVAVAGLWEDESNDCLDELLGMLAREREPAVLEAIATGLGQFACRASLGDLDDEHTAQVRSALMDLLHGDAPSWVRRRALESLAWFTDDAEVTAEIAAAYASEDRELRVSALFGMGRNLDASWLPQILAELESDDPEFRYEAAKAAGELGDPQALDSLLNLIRDEDREVQTAAIGALGQIGGRVAVNVLRRLRRDKDPVVREAAEDALVQAFYESDPLRPGV</sequence>
<comment type="function">
    <text evidence="1">Catalyzes the hydroxylation of the N(6)-(4-aminobutyl)-L-lysine intermediate produced by deoxyhypusine synthase/DHPS on a critical lysine of the eukaryotic translation initiation factor 5A/eIF-5A. This is the second step of the post-translational modification of that lysine into an unusual amino acid residue named hypusine. Hypusination is unique to mature eIF-5A factor and is essential for its function.</text>
</comment>
<dbReference type="PANTHER" id="PTHR12697">
    <property type="entry name" value="PBS LYASE HEAT-LIKE PROTEIN"/>
    <property type="match status" value="1"/>
</dbReference>
<dbReference type="STRING" id="479434.Sthe_1225"/>
<accession>D1C343</accession>
<dbReference type="EMBL" id="CP001823">
    <property type="protein sequence ID" value="ACZ38660.1"/>
    <property type="molecule type" value="Genomic_DNA"/>
</dbReference>
<protein>
    <submittedName>
        <fullName evidence="2">PBS lyase HEAT domain protein repeat-containing protein</fullName>
    </submittedName>
</protein>
<dbReference type="AlphaFoldDB" id="D1C343"/>
<dbReference type="Gene3D" id="1.25.10.10">
    <property type="entry name" value="Leucine-rich Repeat Variant"/>
    <property type="match status" value="2"/>
</dbReference>
<evidence type="ECO:0000313" key="2">
    <source>
        <dbReference type="EMBL" id="ACZ38660.1"/>
    </source>
</evidence>
<dbReference type="GO" id="GO:0016829">
    <property type="term" value="F:lyase activity"/>
    <property type="evidence" value="ECO:0007669"/>
    <property type="project" value="UniProtKB-KW"/>
</dbReference>
<gene>
    <name evidence="2" type="ordered locus">Sthe_1225</name>
</gene>
<reference evidence="2 3" key="2">
    <citation type="journal article" date="2010" name="Stand. Genomic Sci.">
        <title>Complete genome sequence of Desulfohalobium retbaense type strain (HR(100)).</title>
        <authorList>
            <person name="Spring S."/>
            <person name="Nolan M."/>
            <person name="Lapidus A."/>
            <person name="Glavina Del Rio T."/>
            <person name="Copeland A."/>
            <person name="Tice H."/>
            <person name="Cheng J.F."/>
            <person name="Lucas S."/>
            <person name="Land M."/>
            <person name="Chen F."/>
            <person name="Bruce D."/>
            <person name="Goodwin L."/>
            <person name="Pitluck S."/>
            <person name="Ivanova N."/>
            <person name="Mavromatis K."/>
            <person name="Mikhailova N."/>
            <person name="Pati A."/>
            <person name="Chen A."/>
            <person name="Palaniappan K."/>
            <person name="Hauser L."/>
            <person name="Chang Y.J."/>
            <person name="Jeffries C.D."/>
            <person name="Munk C."/>
            <person name="Kiss H."/>
            <person name="Chain P."/>
            <person name="Han C."/>
            <person name="Brettin T."/>
            <person name="Detter J.C."/>
            <person name="Schuler E."/>
            <person name="Goker M."/>
            <person name="Rohde M."/>
            <person name="Bristow J."/>
            <person name="Eisen J.A."/>
            <person name="Markowitz V."/>
            <person name="Hugenholtz P."/>
            <person name="Kyrpides N.C."/>
            <person name="Klenk H.P."/>
        </authorList>
    </citation>
    <scope>NUCLEOTIDE SEQUENCE [LARGE SCALE GENOMIC DNA]</scope>
    <source>
        <strain evidence="3">ATCC 49802 / DSM 20745 / S 6022</strain>
    </source>
</reference>
<dbReference type="PROSITE" id="PS50077">
    <property type="entry name" value="HEAT_REPEAT"/>
    <property type="match status" value="1"/>
</dbReference>
<keyword evidence="3" id="KW-1185">Reference proteome</keyword>
<dbReference type="InterPro" id="IPR004155">
    <property type="entry name" value="PBS_lyase_HEAT"/>
</dbReference>
<dbReference type="InterPro" id="IPR011989">
    <property type="entry name" value="ARM-like"/>
</dbReference>
<evidence type="ECO:0000256" key="1">
    <source>
        <dbReference type="ARBA" id="ARBA00045876"/>
    </source>
</evidence>
<name>D1C343_SPHTD</name>
<dbReference type="InterPro" id="IPR016024">
    <property type="entry name" value="ARM-type_fold"/>
</dbReference>
<organism evidence="2 3">
    <name type="scientific">Sphaerobacter thermophilus (strain ATCC 49802 / DSM 20745 / KCCM 41009 / NCIMB 13125 / S 6022)</name>
    <dbReference type="NCBI Taxonomy" id="479434"/>
    <lineage>
        <taxon>Bacteria</taxon>
        <taxon>Pseudomonadati</taxon>
        <taxon>Thermomicrobiota</taxon>
        <taxon>Thermomicrobia</taxon>
        <taxon>Sphaerobacterales</taxon>
        <taxon>Sphaerobacterineae</taxon>
        <taxon>Sphaerobacteraceae</taxon>
        <taxon>Sphaerobacter</taxon>
    </lineage>
</organism>
<dbReference type="GO" id="GO:0016491">
    <property type="term" value="F:oxidoreductase activity"/>
    <property type="evidence" value="ECO:0007669"/>
    <property type="project" value="TreeGrafter"/>
</dbReference>
<keyword evidence="2" id="KW-0456">Lyase</keyword>
<dbReference type="PANTHER" id="PTHR12697:SF5">
    <property type="entry name" value="DEOXYHYPUSINE HYDROXYLASE"/>
    <property type="match status" value="1"/>
</dbReference>
<evidence type="ECO:0000313" key="3">
    <source>
        <dbReference type="Proteomes" id="UP000002027"/>
    </source>
</evidence>
<dbReference type="InParanoid" id="D1C343"/>
<reference evidence="3" key="1">
    <citation type="submission" date="2009-11" db="EMBL/GenBank/DDBJ databases">
        <title>The complete chromosome 1 of Sphaerobacter thermophilus DSM 20745.</title>
        <authorList>
            <person name="Lucas S."/>
            <person name="Copeland A."/>
            <person name="Lapidus A."/>
            <person name="Glavina del Rio T."/>
            <person name="Dalin E."/>
            <person name="Tice H."/>
            <person name="Bruce D."/>
            <person name="Goodwin L."/>
            <person name="Pitluck S."/>
            <person name="Kyrpides N."/>
            <person name="Mavromatis K."/>
            <person name="Ivanova N."/>
            <person name="Mikhailova N."/>
            <person name="LaButti K.M."/>
            <person name="Clum A."/>
            <person name="Sun H.I."/>
            <person name="Brettin T."/>
            <person name="Detter J.C."/>
            <person name="Han C."/>
            <person name="Larimer F."/>
            <person name="Land M."/>
            <person name="Hauser L."/>
            <person name="Markowitz V."/>
            <person name="Cheng J.F."/>
            <person name="Hugenholtz P."/>
            <person name="Woyke T."/>
            <person name="Wu D."/>
            <person name="Steenblock K."/>
            <person name="Schneider S."/>
            <person name="Pukall R."/>
            <person name="Goeker M."/>
            <person name="Klenk H.P."/>
            <person name="Eisen J.A."/>
        </authorList>
    </citation>
    <scope>NUCLEOTIDE SEQUENCE [LARGE SCALE GENOMIC DNA]</scope>
    <source>
        <strain evidence="3">ATCC 49802 / DSM 20745 / S 6022</strain>
    </source>
</reference>
<dbReference type="HOGENOM" id="CLU_053482_0_0_0"/>
<dbReference type="InterPro" id="IPR021133">
    <property type="entry name" value="HEAT_type_2"/>
</dbReference>
<dbReference type="SMART" id="SM00567">
    <property type="entry name" value="EZ_HEAT"/>
    <property type="match status" value="3"/>
</dbReference>
<dbReference type="Pfam" id="PF13646">
    <property type="entry name" value="HEAT_2"/>
    <property type="match status" value="2"/>
</dbReference>
<dbReference type="OrthoDB" id="151345at2"/>
<dbReference type="eggNOG" id="COG1413">
    <property type="taxonomic scope" value="Bacteria"/>
</dbReference>